<protein>
    <submittedName>
        <fullName evidence="1">Uncharacterized protein</fullName>
    </submittedName>
</protein>
<accession>F4XMS1</accession>
<organism evidence="1 2">
    <name type="scientific">Moorena producens 3L</name>
    <dbReference type="NCBI Taxonomy" id="489825"/>
    <lineage>
        <taxon>Bacteria</taxon>
        <taxon>Bacillati</taxon>
        <taxon>Cyanobacteriota</taxon>
        <taxon>Cyanophyceae</taxon>
        <taxon>Coleofasciculales</taxon>
        <taxon>Coleofasciculaceae</taxon>
        <taxon>Moorena</taxon>
    </lineage>
</organism>
<sequence>MPVWQRCDIVLVIDDWQVHDQTIPDKVFQLATLLDAVAHGGNPQDRAASLFLKSSTKSKEA</sequence>
<evidence type="ECO:0000313" key="2">
    <source>
        <dbReference type="Proteomes" id="UP000003959"/>
    </source>
</evidence>
<keyword evidence="2" id="KW-1185">Reference proteome</keyword>
<proteinExistence type="predicted"/>
<evidence type="ECO:0000313" key="1">
    <source>
        <dbReference type="EMBL" id="EGJ33980.1"/>
    </source>
</evidence>
<name>F4XMS1_9CYAN</name>
<dbReference type="HOGENOM" id="CLU_2917596_0_0_3"/>
<reference evidence="2" key="1">
    <citation type="journal article" date="2011" name="Proc. Natl. Acad. Sci. U.S.A.">
        <title>Genomic insights into the physiology and ecology of the marine filamentous cyanobacterium Lyngbya majuscula.</title>
        <authorList>
            <person name="Jones A.C."/>
            <person name="Monroe E.A."/>
            <person name="Podell S."/>
            <person name="Hess W.R."/>
            <person name="Klages S."/>
            <person name="Esquenazi E."/>
            <person name="Niessen S."/>
            <person name="Hoover H."/>
            <person name="Rothmann M."/>
            <person name="Lasken R.S."/>
            <person name="Yates J.R.III."/>
            <person name="Reinhardt R."/>
            <person name="Kube M."/>
            <person name="Burkart M.D."/>
            <person name="Allen E.E."/>
            <person name="Dorrestein P.C."/>
            <person name="Gerwick W.H."/>
            <person name="Gerwick L."/>
        </authorList>
    </citation>
    <scope>NUCLEOTIDE SEQUENCE [LARGE SCALE GENOMIC DNA]</scope>
    <source>
        <strain evidence="2">3L</strain>
    </source>
</reference>
<dbReference type="EMBL" id="GL890840">
    <property type="protein sequence ID" value="EGJ33980.1"/>
    <property type="molecule type" value="Genomic_DNA"/>
</dbReference>
<gene>
    <name evidence="1" type="ORF">LYNGBM3L_22690</name>
</gene>
<dbReference type="AlphaFoldDB" id="F4XMS1"/>
<dbReference type="Proteomes" id="UP000003959">
    <property type="component" value="Unassembled WGS sequence"/>
</dbReference>